<dbReference type="InterPro" id="IPR023393">
    <property type="entry name" value="START-like_dom_sf"/>
</dbReference>
<keyword evidence="3" id="KW-1185">Reference proteome</keyword>
<dbReference type="AlphaFoldDB" id="A0A4S8N9Q7"/>
<evidence type="ECO:0000313" key="3">
    <source>
        <dbReference type="Proteomes" id="UP000307087"/>
    </source>
</evidence>
<dbReference type="Gene3D" id="3.30.530.20">
    <property type="match status" value="1"/>
</dbReference>
<name>A0A4S8N9Q7_9ACTN</name>
<dbReference type="InterPro" id="IPR019587">
    <property type="entry name" value="Polyketide_cyclase/dehydratase"/>
</dbReference>
<proteinExistence type="predicted"/>
<evidence type="ECO:0000256" key="1">
    <source>
        <dbReference type="SAM" id="MobiDB-lite"/>
    </source>
</evidence>
<accession>A0A4S8N9Q7</accession>
<dbReference type="Pfam" id="PF10604">
    <property type="entry name" value="Polyketide_cyc2"/>
    <property type="match status" value="1"/>
</dbReference>
<dbReference type="SUPFAM" id="SSF55961">
    <property type="entry name" value="Bet v1-like"/>
    <property type="match status" value="1"/>
</dbReference>
<sequence>MRNPHTSGEKPAHLGHHGRVNPSAAIDIDAPLELVWGVMVDTTSYGEWNPFVVRAETAQPAAIDNPIVLHVRWANGRGTRSPERITTLDGPTTSPDGTTTARMSYVFEGWPARLGLVRGVRHQTLTQRPGGPTSYETVEEFSGPLVRLAGPGRVADGFRRHAEGLKARAEALAASPPAG</sequence>
<comment type="caution">
    <text evidence="2">The sequence shown here is derived from an EMBL/GenBank/DDBJ whole genome shotgun (WGS) entry which is preliminary data.</text>
</comment>
<evidence type="ECO:0000313" key="2">
    <source>
        <dbReference type="EMBL" id="THV13008.1"/>
    </source>
</evidence>
<protein>
    <submittedName>
        <fullName evidence="2">SRPBCC domain-containing protein</fullName>
    </submittedName>
</protein>
<organism evidence="2 3">
    <name type="scientific">Nocardioides caeni</name>
    <dbReference type="NCBI Taxonomy" id="574700"/>
    <lineage>
        <taxon>Bacteria</taxon>
        <taxon>Bacillati</taxon>
        <taxon>Actinomycetota</taxon>
        <taxon>Actinomycetes</taxon>
        <taxon>Propionibacteriales</taxon>
        <taxon>Nocardioidaceae</taxon>
        <taxon>Nocardioides</taxon>
    </lineage>
</organism>
<dbReference type="CDD" id="cd07822">
    <property type="entry name" value="SRPBCC_4"/>
    <property type="match status" value="1"/>
</dbReference>
<dbReference type="Proteomes" id="UP000307087">
    <property type="component" value="Unassembled WGS sequence"/>
</dbReference>
<gene>
    <name evidence="2" type="ORF">E9934_11620</name>
</gene>
<dbReference type="EMBL" id="STGW01000006">
    <property type="protein sequence ID" value="THV13008.1"/>
    <property type="molecule type" value="Genomic_DNA"/>
</dbReference>
<feature type="region of interest" description="Disordered" evidence="1">
    <location>
        <begin position="1"/>
        <end position="20"/>
    </location>
</feature>
<reference evidence="2 3" key="1">
    <citation type="journal article" date="2009" name="Int. J. Syst. Evol. Microbiol.">
        <title>Nocardioides caeni sp. nov., isolated from wastewater.</title>
        <authorList>
            <person name="Yoon J.H."/>
            <person name="Kang S.J."/>
            <person name="Park S."/>
            <person name="Kim W."/>
            <person name="Oh T.K."/>
        </authorList>
    </citation>
    <scope>NUCLEOTIDE SEQUENCE [LARGE SCALE GENOMIC DNA]</scope>
    <source>
        <strain evidence="2 3">DSM 23134</strain>
    </source>
</reference>